<dbReference type="PANTHER" id="PTHR42996">
    <property type="entry name" value="PHOSPHATE-BINDING PROTEIN PSTS"/>
    <property type="match status" value="1"/>
</dbReference>
<sequence>MIKKLIIALLAAGSLTQADTAINGAGASFPAPVYQKWTFNYSRNHPGTSVNYQSLGSGAGLNQIKAGTIDYAGSDNPLTLDEQKRDGLTQYPMLTGGVVVIVNLPGIADGQLKLSREVLSRIFLGDISYWNDEAIVALNPGLRLPKQKITVVHRADSSGTSFIFTNYLSKISADWKQKVGQGSAVNWPTGIGGQKNPGVCNNVARIRGAIGYTEYTYAVEAKLTCASLENAEGEYVKPSLESFSAAAAGADWSNAPGFYMELTNVPGKNSWPITGVTYVIIRNDTPAERRQAILNYLRWCYTAGAPEAVKLNYVPLPMSVVKLIEERM</sequence>
<organism evidence="9 10">
    <name type="scientific">Candidatus Akkermansia intestinigallinarum</name>
    <dbReference type="NCBI Taxonomy" id="2838431"/>
    <lineage>
        <taxon>Bacteria</taxon>
        <taxon>Pseudomonadati</taxon>
        <taxon>Verrucomicrobiota</taxon>
        <taxon>Verrucomicrobiia</taxon>
        <taxon>Verrucomicrobiales</taxon>
        <taxon>Akkermansiaceae</taxon>
        <taxon>Akkermansia</taxon>
    </lineage>
</organism>
<dbReference type="Pfam" id="PF12849">
    <property type="entry name" value="PBP_like_2"/>
    <property type="match status" value="1"/>
</dbReference>
<feature type="signal peptide" evidence="7">
    <location>
        <begin position="1"/>
        <end position="20"/>
    </location>
</feature>
<dbReference type="Gene3D" id="3.40.190.10">
    <property type="entry name" value="Periplasmic binding protein-like II"/>
    <property type="match status" value="2"/>
</dbReference>
<dbReference type="NCBIfam" id="TIGR00975">
    <property type="entry name" value="3a0107s03"/>
    <property type="match status" value="1"/>
</dbReference>
<dbReference type="CDD" id="cd13565">
    <property type="entry name" value="PBP2_PstS"/>
    <property type="match status" value="1"/>
</dbReference>
<feature type="domain" description="PBP" evidence="8">
    <location>
        <begin position="17"/>
        <end position="301"/>
    </location>
</feature>
<dbReference type="NCBIfam" id="NF008171">
    <property type="entry name" value="PRK10918.1"/>
    <property type="match status" value="1"/>
</dbReference>
<keyword evidence="7" id="KW-0732">Signal</keyword>
<evidence type="ECO:0000313" key="10">
    <source>
        <dbReference type="Proteomes" id="UP000823964"/>
    </source>
</evidence>
<evidence type="ECO:0000256" key="7">
    <source>
        <dbReference type="SAM" id="SignalP"/>
    </source>
</evidence>
<name>A0A9D2AGQ5_9BACT</name>
<dbReference type="PANTHER" id="PTHR42996:SF1">
    <property type="entry name" value="PHOSPHATE-BINDING PROTEIN PSTS"/>
    <property type="match status" value="1"/>
</dbReference>
<dbReference type="InterPro" id="IPR005673">
    <property type="entry name" value="ABC_phos-bd_PstS"/>
</dbReference>
<reference evidence="9" key="2">
    <citation type="submission" date="2021-04" db="EMBL/GenBank/DDBJ databases">
        <authorList>
            <person name="Gilroy R."/>
        </authorList>
    </citation>
    <scope>NUCLEOTIDE SEQUENCE</scope>
    <source>
        <strain evidence="9">14975</strain>
    </source>
</reference>
<keyword evidence="5 6" id="KW-0592">Phosphate transport</keyword>
<dbReference type="Proteomes" id="UP000823964">
    <property type="component" value="Unassembled WGS sequence"/>
</dbReference>
<dbReference type="GO" id="GO:0042301">
    <property type="term" value="F:phosphate ion binding"/>
    <property type="evidence" value="ECO:0007669"/>
    <property type="project" value="InterPro"/>
</dbReference>
<dbReference type="AlphaFoldDB" id="A0A9D2AGQ5"/>
<keyword evidence="4 6" id="KW-0813">Transport</keyword>
<comment type="similarity">
    <text evidence="2 6">Belongs to the PstS family.</text>
</comment>
<evidence type="ECO:0000259" key="8">
    <source>
        <dbReference type="Pfam" id="PF12849"/>
    </source>
</evidence>
<protein>
    <recommendedName>
        <fullName evidence="6">Phosphate-binding protein</fullName>
    </recommendedName>
</protein>
<comment type="subunit">
    <text evidence="3">The complex is composed of two ATP-binding proteins (PstB), two transmembrane proteins (PstC and PstA) and a solute-binding protein (PstS).</text>
</comment>
<dbReference type="InterPro" id="IPR024370">
    <property type="entry name" value="PBP_domain"/>
</dbReference>
<dbReference type="EMBL" id="DXFQ01000026">
    <property type="protein sequence ID" value="HIX19312.1"/>
    <property type="molecule type" value="Genomic_DNA"/>
</dbReference>
<proteinExistence type="inferred from homology"/>
<feature type="chain" id="PRO_5039425120" description="Phosphate-binding protein" evidence="7">
    <location>
        <begin position="21"/>
        <end position="328"/>
    </location>
</feature>
<dbReference type="GO" id="GO:0043190">
    <property type="term" value="C:ATP-binding cassette (ABC) transporter complex"/>
    <property type="evidence" value="ECO:0007669"/>
    <property type="project" value="InterPro"/>
</dbReference>
<evidence type="ECO:0000256" key="4">
    <source>
        <dbReference type="ARBA" id="ARBA00022448"/>
    </source>
</evidence>
<evidence type="ECO:0000313" key="9">
    <source>
        <dbReference type="EMBL" id="HIX19312.1"/>
    </source>
</evidence>
<accession>A0A9D2AGQ5</accession>
<evidence type="ECO:0000256" key="6">
    <source>
        <dbReference type="PIRNR" id="PIRNR002756"/>
    </source>
</evidence>
<dbReference type="PIRSF" id="PIRSF002756">
    <property type="entry name" value="PstS"/>
    <property type="match status" value="1"/>
</dbReference>
<comment type="caution">
    <text evidence="9">The sequence shown here is derived from an EMBL/GenBank/DDBJ whole genome shotgun (WGS) entry which is preliminary data.</text>
</comment>
<evidence type="ECO:0000256" key="1">
    <source>
        <dbReference type="ARBA" id="ARBA00002841"/>
    </source>
</evidence>
<evidence type="ECO:0000256" key="2">
    <source>
        <dbReference type="ARBA" id="ARBA00008725"/>
    </source>
</evidence>
<dbReference type="SUPFAM" id="SSF53850">
    <property type="entry name" value="Periplasmic binding protein-like II"/>
    <property type="match status" value="1"/>
</dbReference>
<gene>
    <name evidence="9" type="primary">pstS</name>
    <name evidence="9" type="ORF">H9862_01765</name>
</gene>
<dbReference type="InterPro" id="IPR050962">
    <property type="entry name" value="Phosphate-bind_PstS"/>
</dbReference>
<evidence type="ECO:0000256" key="5">
    <source>
        <dbReference type="ARBA" id="ARBA00022592"/>
    </source>
</evidence>
<evidence type="ECO:0000256" key="3">
    <source>
        <dbReference type="ARBA" id="ARBA00011529"/>
    </source>
</evidence>
<dbReference type="GO" id="GO:0035435">
    <property type="term" value="P:phosphate ion transmembrane transport"/>
    <property type="evidence" value="ECO:0007669"/>
    <property type="project" value="InterPro"/>
</dbReference>
<comment type="function">
    <text evidence="1">Part of the ABC transporter complex PstSACB involved in phosphate import.</text>
</comment>
<reference evidence="9" key="1">
    <citation type="journal article" date="2021" name="PeerJ">
        <title>Extensive microbial diversity within the chicken gut microbiome revealed by metagenomics and culture.</title>
        <authorList>
            <person name="Gilroy R."/>
            <person name="Ravi A."/>
            <person name="Getino M."/>
            <person name="Pursley I."/>
            <person name="Horton D.L."/>
            <person name="Alikhan N.F."/>
            <person name="Baker D."/>
            <person name="Gharbi K."/>
            <person name="Hall N."/>
            <person name="Watson M."/>
            <person name="Adriaenssens E.M."/>
            <person name="Foster-Nyarko E."/>
            <person name="Jarju S."/>
            <person name="Secka A."/>
            <person name="Antonio M."/>
            <person name="Oren A."/>
            <person name="Chaudhuri R.R."/>
            <person name="La Ragione R."/>
            <person name="Hildebrand F."/>
            <person name="Pallen M.J."/>
        </authorList>
    </citation>
    <scope>NUCLEOTIDE SEQUENCE</scope>
    <source>
        <strain evidence="9">14975</strain>
    </source>
</reference>